<dbReference type="CDD" id="cd00377">
    <property type="entry name" value="ICL_PEPM"/>
    <property type="match status" value="1"/>
</dbReference>
<gene>
    <name evidence="1" type="ORF">WKW82_05010</name>
</gene>
<dbReference type="Proteomes" id="UP001385892">
    <property type="component" value="Unassembled WGS sequence"/>
</dbReference>
<dbReference type="PANTHER" id="PTHR42905:SF16">
    <property type="entry name" value="CARBOXYPHOSPHONOENOLPYRUVATE PHOSPHONOMUTASE-LIKE PROTEIN (AFU_ORTHOLOGUE AFUA_5G07230)"/>
    <property type="match status" value="1"/>
</dbReference>
<accession>A0ABU8WER3</accession>
<reference evidence="1 2" key="1">
    <citation type="submission" date="2024-03" db="EMBL/GenBank/DDBJ databases">
        <title>Novel species of the genus Variovorax.</title>
        <authorList>
            <person name="Liu Q."/>
            <person name="Xin Y.-H."/>
        </authorList>
    </citation>
    <scope>NUCLEOTIDE SEQUENCE [LARGE SCALE GENOMIC DNA]</scope>
    <source>
        <strain evidence="1 2">KACC 18900</strain>
    </source>
</reference>
<name>A0ABU8WER3_9BURK</name>
<dbReference type="SUPFAM" id="SSF51621">
    <property type="entry name" value="Phosphoenolpyruvate/pyruvate domain"/>
    <property type="match status" value="1"/>
</dbReference>
<evidence type="ECO:0000313" key="2">
    <source>
        <dbReference type="Proteomes" id="UP001385892"/>
    </source>
</evidence>
<dbReference type="PANTHER" id="PTHR42905">
    <property type="entry name" value="PHOSPHOENOLPYRUVATE CARBOXYLASE"/>
    <property type="match status" value="1"/>
</dbReference>
<dbReference type="Pfam" id="PF13714">
    <property type="entry name" value="PEP_mutase"/>
    <property type="match status" value="1"/>
</dbReference>
<dbReference type="EMBL" id="JBBKZT010000002">
    <property type="protein sequence ID" value="MEJ8845991.1"/>
    <property type="molecule type" value="Genomic_DNA"/>
</dbReference>
<comment type="caution">
    <text evidence="1">The sequence shown here is derived from an EMBL/GenBank/DDBJ whole genome shotgun (WGS) entry which is preliminary data.</text>
</comment>
<sequence>MGAAQRHGGDIVTPSSSDIAARRRAFRQLHATGCFVIPNPWDVGSARYLKTLGFKALATTSSGCAWSLGLADGDMSREMVLAHLREMVAATDLPVNADFESGFAADPQGVAESVRLAIETGVAGLSIEDSTGDPADPLLDIEVAVARIRAARHAIDKAGGDTLLVGRAENFFAGRPDLDDAIARLKAYSEAGADCLYAPGIRTREQIEIVVAAVSPKPVNLLVGSASDLTMHDIAALGVRRVSVGGALARAAWGGFMRAARGLSEQGRFDGFADAASGVELNGLFRA</sequence>
<dbReference type="InterPro" id="IPR015813">
    <property type="entry name" value="Pyrv/PenolPyrv_kinase-like_dom"/>
</dbReference>
<dbReference type="InterPro" id="IPR040442">
    <property type="entry name" value="Pyrv_kinase-like_dom_sf"/>
</dbReference>
<evidence type="ECO:0000313" key="1">
    <source>
        <dbReference type="EMBL" id="MEJ8845991.1"/>
    </source>
</evidence>
<keyword evidence="2" id="KW-1185">Reference proteome</keyword>
<dbReference type="Gene3D" id="6.10.250.2750">
    <property type="match status" value="1"/>
</dbReference>
<protein>
    <submittedName>
        <fullName evidence="1">Isocitrate lyase/phosphoenolpyruvate mutase family protein</fullName>
    </submittedName>
</protein>
<dbReference type="GO" id="GO:0016829">
    <property type="term" value="F:lyase activity"/>
    <property type="evidence" value="ECO:0007669"/>
    <property type="project" value="UniProtKB-KW"/>
</dbReference>
<proteinExistence type="predicted"/>
<dbReference type="Gene3D" id="3.20.20.60">
    <property type="entry name" value="Phosphoenolpyruvate-binding domains"/>
    <property type="match status" value="1"/>
</dbReference>
<keyword evidence="1" id="KW-0456">Lyase</keyword>
<dbReference type="InterPro" id="IPR039556">
    <property type="entry name" value="ICL/PEPM"/>
</dbReference>
<organism evidence="1 2">
    <name type="scientific">Variovorax rhizosphaerae</name>
    <dbReference type="NCBI Taxonomy" id="1836200"/>
    <lineage>
        <taxon>Bacteria</taxon>
        <taxon>Pseudomonadati</taxon>
        <taxon>Pseudomonadota</taxon>
        <taxon>Betaproteobacteria</taxon>
        <taxon>Burkholderiales</taxon>
        <taxon>Comamonadaceae</taxon>
        <taxon>Variovorax</taxon>
    </lineage>
</organism>